<gene>
    <name evidence="3" type="ORF">P5S46_22185</name>
</gene>
<dbReference type="RefSeq" id="WP_128341288.1">
    <property type="nucleotide sequence ID" value="NZ_CAWOMG010000111.1"/>
</dbReference>
<feature type="transmembrane region" description="Helical" evidence="1">
    <location>
        <begin position="21"/>
        <end position="39"/>
    </location>
</feature>
<dbReference type="InterPro" id="IPR011335">
    <property type="entry name" value="Restrct_endonuc-II-like"/>
</dbReference>
<keyword evidence="3" id="KW-0255">Endonuclease</keyword>
<evidence type="ECO:0000256" key="1">
    <source>
        <dbReference type="SAM" id="Phobius"/>
    </source>
</evidence>
<dbReference type="PANTHER" id="PTHR30015:SF7">
    <property type="entry name" value="TYPE IV METHYL-DIRECTED RESTRICTION ENZYME ECOKMRR"/>
    <property type="match status" value="1"/>
</dbReference>
<accession>A0AAJ6CTT9</accession>
<sequence length="208" mass="23260">MTFSFTQFAPSWLASLTPGELFSLFIVLAITVNVAGHFYSRRSNKGRHHFRVKQSQKVLKAIHGINSWQQQLGYLRKINAYTFEELILTSLAAQGVKIQRNKRYSNDGGIDGRATLDGIPMLIQAKRYQSFVSTQHVQDFVTLCQQEHCVGLFIHTGRTPKAAFEAVRGSHVVIVSGPKLIELLTVPSMLRKSNPGAPVQDVLVEKPK</sequence>
<dbReference type="InterPro" id="IPR011856">
    <property type="entry name" value="tRNA_endonuc-like_dom_sf"/>
</dbReference>
<keyword evidence="3" id="KW-0378">Hydrolase</keyword>
<keyword evidence="3" id="KW-0614">Plasmid</keyword>
<proteinExistence type="predicted"/>
<dbReference type="GO" id="GO:0015666">
    <property type="term" value="F:restriction endodeoxyribonuclease activity"/>
    <property type="evidence" value="ECO:0007669"/>
    <property type="project" value="TreeGrafter"/>
</dbReference>
<reference evidence="3" key="1">
    <citation type="submission" date="2023-03" db="EMBL/GenBank/DDBJ databases">
        <title>Aeromonas caviae strain AC1520.</title>
        <authorList>
            <person name="Xie T."/>
            <person name="Zhang Q."/>
            <person name="Deng J."/>
            <person name="Li X."/>
        </authorList>
    </citation>
    <scope>NUCLEOTIDE SEQUENCE</scope>
    <source>
        <strain evidence="3">AC1520</strain>
        <plasmid evidence="3">pAC1520</plasmid>
    </source>
</reference>
<evidence type="ECO:0000259" key="2">
    <source>
        <dbReference type="Pfam" id="PF04471"/>
    </source>
</evidence>
<dbReference type="Gene3D" id="3.40.1350.10">
    <property type="match status" value="1"/>
</dbReference>
<dbReference type="Pfam" id="PF04471">
    <property type="entry name" value="Mrr_cat"/>
    <property type="match status" value="1"/>
</dbReference>
<evidence type="ECO:0000313" key="4">
    <source>
        <dbReference type="Proteomes" id="UP001218423"/>
    </source>
</evidence>
<dbReference type="EMBL" id="CP120943">
    <property type="protein sequence ID" value="WFG00206.1"/>
    <property type="molecule type" value="Genomic_DNA"/>
</dbReference>
<dbReference type="GO" id="GO:0003677">
    <property type="term" value="F:DNA binding"/>
    <property type="evidence" value="ECO:0007669"/>
    <property type="project" value="InterPro"/>
</dbReference>
<dbReference type="GO" id="GO:0009307">
    <property type="term" value="P:DNA restriction-modification system"/>
    <property type="evidence" value="ECO:0007669"/>
    <property type="project" value="InterPro"/>
</dbReference>
<evidence type="ECO:0000313" key="3">
    <source>
        <dbReference type="EMBL" id="WFG00206.1"/>
    </source>
</evidence>
<dbReference type="PANTHER" id="PTHR30015">
    <property type="entry name" value="MRR RESTRICTION SYSTEM PROTEIN"/>
    <property type="match status" value="1"/>
</dbReference>
<keyword evidence="1" id="KW-1133">Transmembrane helix</keyword>
<keyword evidence="1" id="KW-0472">Membrane</keyword>
<protein>
    <submittedName>
        <fullName evidence="3">Restriction endonuclease</fullName>
    </submittedName>
</protein>
<geneLocation type="plasmid" evidence="3 4">
    <name>pAC1520</name>
</geneLocation>
<organism evidence="3 4">
    <name type="scientific">Aeromonas caviae</name>
    <name type="common">Aeromonas punctata</name>
    <dbReference type="NCBI Taxonomy" id="648"/>
    <lineage>
        <taxon>Bacteria</taxon>
        <taxon>Pseudomonadati</taxon>
        <taxon>Pseudomonadota</taxon>
        <taxon>Gammaproteobacteria</taxon>
        <taxon>Aeromonadales</taxon>
        <taxon>Aeromonadaceae</taxon>
        <taxon>Aeromonas</taxon>
    </lineage>
</organism>
<keyword evidence="3" id="KW-0540">Nuclease</keyword>
<dbReference type="SUPFAM" id="SSF52980">
    <property type="entry name" value="Restriction endonuclease-like"/>
    <property type="match status" value="1"/>
</dbReference>
<keyword evidence="1" id="KW-0812">Transmembrane</keyword>
<dbReference type="InterPro" id="IPR007560">
    <property type="entry name" value="Restrct_endonuc_IV_Mrr"/>
</dbReference>
<dbReference type="Proteomes" id="UP001218423">
    <property type="component" value="Plasmid pAC1520"/>
</dbReference>
<name>A0AAJ6CTT9_AERCA</name>
<dbReference type="AlphaFoldDB" id="A0AAJ6CTT9"/>
<dbReference type="InterPro" id="IPR052906">
    <property type="entry name" value="Type_IV_Methyl-Rstrct_Enzyme"/>
</dbReference>
<feature type="domain" description="Restriction endonuclease type IV Mrr" evidence="2">
    <location>
        <begin position="75"/>
        <end position="184"/>
    </location>
</feature>